<evidence type="ECO:0000313" key="2">
    <source>
        <dbReference type="WBParaSite" id="scf7180000416782.g666"/>
    </source>
</evidence>
<keyword evidence="1" id="KW-1185">Reference proteome</keyword>
<dbReference type="AlphaFoldDB" id="A0A915NFT0"/>
<proteinExistence type="predicted"/>
<evidence type="ECO:0000313" key="1">
    <source>
        <dbReference type="Proteomes" id="UP000887560"/>
    </source>
</evidence>
<sequence length="66" mass="7387">MLLNYLQNKLGIDAGTKKYAECIHLISTTFIGTKNFDLLITYHGAFYKSSSEGFTTPNSLKNILLI</sequence>
<name>A0A915NFT0_9BILA</name>
<reference evidence="2" key="1">
    <citation type="submission" date="2022-11" db="UniProtKB">
        <authorList>
            <consortium name="WormBaseParasite"/>
        </authorList>
    </citation>
    <scope>IDENTIFICATION</scope>
</reference>
<dbReference type="Proteomes" id="UP000887560">
    <property type="component" value="Unplaced"/>
</dbReference>
<organism evidence="1 2">
    <name type="scientific">Meloidogyne floridensis</name>
    <dbReference type="NCBI Taxonomy" id="298350"/>
    <lineage>
        <taxon>Eukaryota</taxon>
        <taxon>Metazoa</taxon>
        <taxon>Ecdysozoa</taxon>
        <taxon>Nematoda</taxon>
        <taxon>Chromadorea</taxon>
        <taxon>Rhabditida</taxon>
        <taxon>Tylenchina</taxon>
        <taxon>Tylenchomorpha</taxon>
        <taxon>Tylenchoidea</taxon>
        <taxon>Meloidogynidae</taxon>
        <taxon>Meloidogyninae</taxon>
        <taxon>Meloidogyne</taxon>
    </lineage>
</organism>
<accession>A0A915NFT0</accession>
<dbReference type="WBParaSite" id="scf7180000416782.g666">
    <property type="protein sequence ID" value="scf7180000416782.g666"/>
    <property type="gene ID" value="scf7180000416782.g666"/>
</dbReference>
<protein>
    <submittedName>
        <fullName evidence="2">Uncharacterized protein</fullName>
    </submittedName>
</protein>